<feature type="domain" description="SHS2" evidence="7">
    <location>
        <begin position="23"/>
        <end position="209"/>
    </location>
</feature>
<dbReference type="PANTHER" id="PTHR32432">
    <property type="entry name" value="CELL DIVISION PROTEIN FTSA-RELATED"/>
    <property type="match status" value="1"/>
</dbReference>
<evidence type="ECO:0000256" key="2">
    <source>
        <dbReference type="ARBA" id="ARBA00022618"/>
    </source>
</evidence>
<comment type="caution">
    <text evidence="8">The sequence shown here is derived from an EMBL/GenBank/DDBJ whole genome shotgun (WGS) entry which is preliminary data.</text>
</comment>
<comment type="similarity">
    <text evidence="5 6">Belongs to the FtsA/MreB family.</text>
</comment>
<dbReference type="Pfam" id="PF02491">
    <property type="entry name" value="SHS2_FTSA"/>
    <property type="match status" value="1"/>
</dbReference>
<keyword evidence="9" id="KW-1185">Reference proteome</keyword>
<keyword evidence="4 5" id="KW-0131">Cell cycle</keyword>
<evidence type="ECO:0000313" key="9">
    <source>
        <dbReference type="Proteomes" id="UP001301140"/>
    </source>
</evidence>
<dbReference type="AlphaFoldDB" id="A0AAP3XTU6"/>
<evidence type="ECO:0000256" key="1">
    <source>
        <dbReference type="ARBA" id="ARBA00022475"/>
    </source>
</evidence>
<name>A0AAP3XTU6_9PROT</name>
<comment type="subcellular location">
    <subcellularLocation>
        <location evidence="5">Cell membrane</location>
        <topology evidence="5">Peripheral membrane protein</topology>
        <orientation evidence="5">Cytoplasmic side</orientation>
    </subcellularLocation>
    <text evidence="5">Localizes to the Z ring in an FtsZ-dependent manner. Targeted to the membrane through a conserved C-terminal amphipathic helix.</text>
</comment>
<evidence type="ECO:0000259" key="7">
    <source>
        <dbReference type="SMART" id="SM00842"/>
    </source>
</evidence>
<evidence type="ECO:0000256" key="6">
    <source>
        <dbReference type="PIRNR" id="PIRNR003101"/>
    </source>
</evidence>
<dbReference type="GO" id="GO:0032153">
    <property type="term" value="C:cell division site"/>
    <property type="evidence" value="ECO:0007669"/>
    <property type="project" value="UniProtKB-UniRule"/>
</dbReference>
<dbReference type="GO" id="GO:0043093">
    <property type="term" value="P:FtsZ-dependent cytokinesis"/>
    <property type="evidence" value="ECO:0007669"/>
    <property type="project" value="UniProtKB-UniRule"/>
</dbReference>
<evidence type="ECO:0000256" key="3">
    <source>
        <dbReference type="ARBA" id="ARBA00023136"/>
    </source>
</evidence>
<evidence type="ECO:0000256" key="4">
    <source>
        <dbReference type="ARBA" id="ARBA00023306"/>
    </source>
</evidence>
<organism evidence="8 9">
    <name type="scientific">Marinimicrococcus flavescens</name>
    <dbReference type="NCBI Taxonomy" id="3031815"/>
    <lineage>
        <taxon>Bacteria</taxon>
        <taxon>Pseudomonadati</taxon>
        <taxon>Pseudomonadota</taxon>
        <taxon>Alphaproteobacteria</taxon>
        <taxon>Geminicoccales</taxon>
        <taxon>Geminicoccaceae</taxon>
        <taxon>Marinimicrococcus</taxon>
    </lineage>
</organism>
<dbReference type="SUPFAM" id="SSF53067">
    <property type="entry name" value="Actin-like ATPase domain"/>
    <property type="match status" value="2"/>
</dbReference>
<keyword evidence="1 5" id="KW-1003">Cell membrane</keyword>
<gene>
    <name evidence="5 8" type="primary">ftsA</name>
    <name evidence="8" type="ORF">PZ740_13995</name>
</gene>
<accession>A0AAP3XTU6</accession>
<dbReference type="InterPro" id="IPR003494">
    <property type="entry name" value="SHS2_FtsA"/>
</dbReference>
<dbReference type="EMBL" id="JARGEQ010000135">
    <property type="protein sequence ID" value="MDF1587495.1"/>
    <property type="molecule type" value="Genomic_DNA"/>
</dbReference>
<reference evidence="8 9" key="1">
    <citation type="submission" date="2023-03" db="EMBL/GenBank/DDBJ databases">
        <title>YIM 152171 draft genome.</title>
        <authorList>
            <person name="Yang Z."/>
        </authorList>
    </citation>
    <scope>NUCLEOTIDE SEQUENCE [LARGE SCALE GENOMIC DNA]</scope>
    <source>
        <strain evidence="8 9">YIM 152171</strain>
    </source>
</reference>
<dbReference type="Gene3D" id="3.30.420.40">
    <property type="match status" value="2"/>
</dbReference>
<keyword evidence="3 5" id="KW-0472">Membrane</keyword>
<dbReference type="GO" id="GO:0009898">
    <property type="term" value="C:cytoplasmic side of plasma membrane"/>
    <property type="evidence" value="ECO:0007669"/>
    <property type="project" value="UniProtKB-UniRule"/>
</dbReference>
<dbReference type="Pfam" id="PF14450">
    <property type="entry name" value="FtsA"/>
    <property type="match status" value="1"/>
</dbReference>
<dbReference type="HAMAP" id="MF_02033">
    <property type="entry name" value="FtsA"/>
    <property type="match status" value="1"/>
</dbReference>
<protein>
    <recommendedName>
        <fullName evidence="5 6">Cell division protein FtsA</fullName>
    </recommendedName>
</protein>
<dbReference type="PIRSF" id="PIRSF003101">
    <property type="entry name" value="FtsA"/>
    <property type="match status" value="1"/>
</dbReference>
<dbReference type="InterPro" id="IPR020823">
    <property type="entry name" value="Cell_div_FtsA"/>
</dbReference>
<dbReference type="PANTHER" id="PTHR32432:SF4">
    <property type="entry name" value="CELL DIVISION PROTEIN FTSA"/>
    <property type="match status" value="1"/>
</dbReference>
<dbReference type="Proteomes" id="UP001301140">
    <property type="component" value="Unassembled WGS sequence"/>
</dbReference>
<dbReference type="InterPro" id="IPR050696">
    <property type="entry name" value="FtsA/MreB"/>
</dbReference>
<dbReference type="SMART" id="SM00842">
    <property type="entry name" value="FtsA"/>
    <property type="match status" value="1"/>
</dbReference>
<dbReference type="NCBIfam" id="TIGR01174">
    <property type="entry name" value="ftsA"/>
    <property type="match status" value="1"/>
</dbReference>
<dbReference type="CDD" id="cd24048">
    <property type="entry name" value="ASKHA_NBD_FtsA"/>
    <property type="match status" value="1"/>
</dbReference>
<dbReference type="RefSeq" id="WP_327789919.1">
    <property type="nucleotide sequence ID" value="NZ_JARGEQ010000135.1"/>
</dbReference>
<dbReference type="InterPro" id="IPR043129">
    <property type="entry name" value="ATPase_NBD"/>
</dbReference>
<evidence type="ECO:0000256" key="5">
    <source>
        <dbReference type="HAMAP-Rule" id="MF_02033"/>
    </source>
</evidence>
<comment type="function">
    <text evidence="5 6">Cell division protein that is involved in the assembly of the Z ring. May serve as a membrane anchor for the Z ring.</text>
</comment>
<comment type="subunit">
    <text evidence="5">Self-interacts. Interacts with FtsZ.</text>
</comment>
<evidence type="ECO:0000313" key="8">
    <source>
        <dbReference type="EMBL" id="MDF1587495.1"/>
    </source>
</evidence>
<sequence>MSVALKPPRGMGGVRAGGRGGPFAVLDIGTSKICCLIARPRPGRGCQVLGRGYQLADGLERGEIIDVEAAESSIRAVLHEAEQQAGEQVTAVLAAVGAGRPRSHLMRVERPLNGRSITDEDIETALGRARAEVLGTGAAVLHVVPVEMSVDGGRPLRDPRGVKGQLLDLLVHVVAADAQPLRTITSCLERAHLDVLGLVAAPYAAGHGCLTEDELEQGCLLVDMGAGATQVAHFTGGNLAFVEQVLKGGEKITADVAYGLSSSLREAERLKTLYGGVLWRTCDDNIRLEVPLIDDADDEPSGEVSRTRLTFIIRSRVEEIFSELIERLRNGSDVLRARPPRSIVLTGGAAQLEGMGELAEEMFSLKVRVARPRGLQEVPGAEDDPSWAVAAGALAMASGGDSGLGWSDGEEKRTLRSGLARLKEWLRENF</sequence>
<proteinExistence type="inferred from homology"/>
<keyword evidence="2 5" id="KW-0132">Cell division</keyword>